<evidence type="ECO:0000256" key="8">
    <source>
        <dbReference type="ARBA" id="ARBA00022960"/>
    </source>
</evidence>
<proteinExistence type="inferred from homology"/>
<dbReference type="Proteomes" id="UP000594008">
    <property type="component" value="Chromosome"/>
</dbReference>
<comment type="similarity">
    <text evidence="2">In the N-terminal section; belongs to the glycosyltransferase 51 family.</text>
</comment>
<name>A0A7M2T0J8_STRCW</name>
<evidence type="ECO:0000256" key="2">
    <source>
        <dbReference type="ARBA" id="ARBA00007739"/>
    </source>
</evidence>
<feature type="transmembrane region" description="Helical" evidence="15">
    <location>
        <begin position="20"/>
        <end position="45"/>
    </location>
</feature>
<keyword evidence="9" id="KW-0573">Peptidoglycan synthesis</keyword>
<dbReference type="InterPro" id="IPR012338">
    <property type="entry name" value="Beta-lactam/transpept-like"/>
</dbReference>
<dbReference type="InterPro" id="IPR001460">
    <property type="entry name" value="PCN-bd_Tpept"/>
</dbReference>
<dbReference type="InterPro" id="IPR023346">
    <property type="entry name" value="Lysozyme-like_dom_sf"/>
</dbReference>
<dbReference type="PANTHER" id="PTHR32282:SF33">
    <property type="entry name" value="PEPTIDOGLYCAN GLYCOSYLTRANSFERASE"/>
    <property type="match status" value="1"/>
</dbReference>
<evidence type="ECO:0000256" key="3">
    <source>
        <dbReference type="ARBA" id="ARBA00022645"/>
    </source>
</evidence>
<evidence type="ECO:0000256" key="15">
    <source>
        <dbReference type="SAM" id="Phobius"/>
    </source>
</evidence>
<reference evidence="18 19" key="1">
    <citation type="submission" date="2020-10" db="EMBL/GenBank/DDBJ databases">
        <title>Streptomyces chromofuscus complate genome analysis.</title>
        <authorList>
            <person name="Anwar N."/>
        </authorList>
    </citation>
    <scope>NUCLEOTIDE SEQUENCE [LARGE SCALE GENOMIC DNA]</scope>
    <source>
        <strain evidence="18 19">DSM 40273</strain>
    </source>
</reference>
<dbReference type="GO" id="GO:0009252">
    <property type="term" value="P:peptidoglycan biosynthetic process"/>
    <property type="evidence" value="ECO:0007669"/>
    <property type="project" value="UniProtKB-KW"/>
</dbReference>
<dbReference type="Pfam" id="PF00912">
    <property type="entry name" value="Transgly"/>
    <property type="match status" value="1"/>
</dbReference>
<keyword evidence="19" id="KW-1185">Reference proteome</keyword>
<feature type="compositionally biased region" description="Acidic residues" evidence="14">
    <location>
        <begin position="688"/>
        <end position="699"/>
    </location>
</feature>
<dbReference type="GO" id="GO:0071555">
    <property type="term" value="P:cell wall organization"/>
    <property type="evidence" value="ECO:0007669"/>
    <property type="project" value="UniProtKB-KW"/>
</dbReference>
<dbReference type="Pfam" id="PF00905">
    <property type="entry name" value="Transpeptidase"/>
    <property type="match status" value="1"/>
</dbReference>
<dbReference type="GO" id="GO:0006508">
    <property type="term" value="P:proteolysis"/>
    <property type="evidence" value="ECO:0007669"/>
    <property type="project" value="UniProtKB-KW"/>
</dbReference>
<evidence type="ECO:0000256" key="11">
    <source>
        <dbReference type="ARBA" id="ARBA00023316"/>
    </source>
</evidence>
<evidence type="ECO:0000256" key="1">
    <source>
        <dbReference type="ARBA" id="ARBA00007090"/>
    </source>
</evidence>
<dbReference type="RefSeq" id="WP_189695749.1">
    <property type="nucleotide sequence ID" value="NZ_BMTA01000001.1"/>
</dbReference>
<keyword evidence="11" id="KW-0961">Cell wall biogenesis/degradation</keyword>
<evidence type="ECO:0000259" key="17">
    <source>
        <dbReference type="Pfam" id="PF00912"/>
    </source>
</evidence>
<feature type="compositionally biased region" description="Basic and acidic residues" evidence="14">
    <location>
        <begin position="601"/>
        <end position="614"/>
    </location>
</feature>
<comment type="catalytic activity">
    <reaction evidence="13">
        <text>[GlcNAc-(1-&gt;4)-Mur2Ac(oyl-L-Ala-gamma-D-Glu-L-Lys-D-Ala-D-Ala)](n)-di-trans,octa-cis-undecaprenyl diphosphate + beta-D-GlcNAc-(1-&gt;4)-Mur2Ac(oyl-L-Ala-gamma-D-Glu-L-Lys-D-Ala-D-Ala)-di-trans,octa-cis-undecaprenyl diphosphate = [GlcNAc-(1-&gt;4)-Mur2Ac(oyl-L-Ala-gamma-D-Glu-L-Lys-D-Ala-D-Ala)](n+1)-di-trans,octa-cis-undecaprenyl diphosphate + di-trans,octa-cis-undecaprenyl diphosphate + H(+)</text>
        <dbReference type="Rhea" id="RHEA:23708"/>
        <dbReference type="Rhea" id="RHEA-COMP:9602"/>
        <dbReference type="Rhea" id="RHEA-COMP:9603"/>
        <dbReference type="ChEBI" id="CHEBI:15378"/>
        <dbReference type="ChEBI" id="CHEBI:58405"/>
        <dbReference type="ChEBI" id="CHEBI:60033"/>
        <dbReference type="ChEBI" id="CHEBI:78435"/>
        <dbReference type="EC" id="2.4.99.28"/>
    </reaction>
</comment>
<evidence type="ECO:0000256" key="10">
    <source>
        <dbReference type="ARBA" id="ARBA00023268"/>
    </source>
</evidence>
<feature type="compositionally biased region" description="Gly residues" evidence="14">
    <location>
        <begin position="701"/>
        <end position="729"/>
    </location>
</feature>
<evidence type="ECO:0000256" key="7">
    <source>
        <dbReference type="ARBA" id="ARBA00022801"/>
    </source>
</evidence>
<evidence type="ECO:0000256" key="6">
    <source>
        <dbReference type="ARBA" id="ARBA00022679"/>
    </source>
</evidence>
<keyword evidence="15" id="KW-0812">Transmembrane</keyword>
<feature type="domain" description="Penicillin-binding protein transpeptidase" evidence="16">
    <location>
        <begin position="362"/>
        <end position="655"/>
    </location>
</feature>
<keyword evidence="7" id="KW-0378">Hydrolase</keyword>
<keyword evidence="15" id="KW-0472">Membrane</keyword>
<evidence type="ECO:0000256" key="9">
    <source>
        <dbReference type="ARBA" id="ARBA00022984"/>
    </source>
</evidence>
<dbReference type="InterPro" id="IPR001264">
    <property type="entry name" value="Glyco_trans_51"/>
</dbReference>
<feature type="compositionally biased region" description="Gly residues" evidence="14">
    <location>
        <begin position="747"/>
        <end position="761"/>
    </location>
</feature>
<dbReference type="GO" id="GO:0008360">
    <property type="term" value="P:regulation of cell shape"/>
    <property type="evidence" value="ECO:0007669"/>
    <property type="project" value="UniProtKB-KW"/>
</dbReference>
<dbReference type="GO" id="GO:0030288">
    <property type="term" value="C:outer membrane-bounded periplasmic space"/>
    <property type="evidence" value="ECO:0007669"/>
    <property type="project" value="TreeGrafter"/>
</dbReference>
<sequence>MPKKRSGGGLSPTQQAAKFLGVSVLAGAVMAGIALPAVGALGLAAKGSVESFDELPANMKTPPLSQRTTILDSRGDHIATVYSRDRTVVDLKDISPYMQKAIVAIEDSRFYQHGAVDLKGVLRALNRNAQSGGVAEGASTLTQQYVKNVFVEEAGDDPTKVAQATQQTLGRKIRELKYAIQVEEELGKKKILENYLNITFFGQQAYGVEAASQRYFSKSAKDLELQEAALLAGIVQSPSRYDPVNDEAEATKRRNIVLQRMAETGDISQADADKAMRQPLELKVSRPQNGCITAVKGASFFCKYVEKVFLNDPVFGKTKEERAKIWNQGGLTIKTTLDPQAQESVQASLADHVNKDDQVAAATTLVEPGTGKILGMGQSKPYGYNKNETEYNYSVDSAWGGSNYGFPTGSTFKPFVAAAALEEGRPATQEYSSPYDMEYPSPVQTCSGKQWLNNDRATVENEDESEVGPYRLKEAMAKSVNTYFVQMISDIGLCPVAKMTDNLHVVQGNGDKLPEVPAIALGSKGISPLTMASAYAAFAARGMYCTPVAIESITQKIGDQQKSLEVPKSTCSRAMSEQTADTVNTLLRGVVDSGTGQEAGLTDRDSAGKTGTTDERRNAWFVGYTPNLAGAVWVGSATQQVKMENISIGGVWHDKVYGGRVPGPIWRDAMTGALSGKEASSFTLVDIPDGDDREDEDGDGNGRGNGNDNGNGDDNGGLIEGLTNGGDGGTFPEPTFSLPEGWIQGSDNGGNNGNGNGGNWP</sequence>
<protein>
    <submittedName>
        <fullName evidence="18">Transglycosylase domain-containing protein</fullName>
    </submittedName>
</protein>
<keyword evidence="8" id="KW-0133">Cell shape</keyword>
<organism evidence="18 19">
    <name type="scientific">Streptomyces chromofuscus</name>
    <dbReference type="NCBI Taxonomy" id="42881"/>
    <lineage>
        <taxon>Bacteria</taxon>
        <taxon>Bacillati</taxon>
        <taxon>Actinomycetota</taxon>
        <taxon>Actinomycetes</taxon>
        <taxon>Kitasatosporales</taxon>
        <taxon>Streptomycetaceae</taxon>
        <taxon>Streptomyces</taxon>
    </lineage>
</organism>
<comment type="catalytic activity">
    <reaction evidence="12">
        <text>Preferential cleavage: (Ac)2-L-Lys-D-Ala-|-D-Ala. Also transpeptidation of peptidyl-alanyl moieties that are N-acyl substituents of D-alanine.</text>
        <dbReference type="EC" id="3.4.16.4"/>
    </reaction>
</comment>
<dbReference type="Gene3D" id="3.40.710.10">
    <property type="entry name" value="DD-peptidase/beta-lactamase superfamily"/>
    <property type="match status" value="1"/>
</dbReference>
<dbReference type="PANTHER" id="PTHR32282">
    <property type="entry name" value="BINDING PROTEIN TRANSPEPTIDASE, PUTATIVE-RELATED"/>
    <property type="match status" value="1"/>
</dbReference>
<evidence type="ECO:0000313" key="19">
    <source>
        <dbReference type="Proteomes" id="UP000594008"/>
    </source>
</evidence>
<evidence type="ECO:0000256" key="4">
    <source>
        <dbReference type="ARBA" id="ARBA00022670"/>
    </source>
</evidence>
<evidence type="ECO:0000256" key="13">
    <source>
        <dbReference type="ARBA" id="ARBA00049902"/>
    </source>
</evidence>
<feature type="region of interest" description="Disordered" evidence="14">
    <location>
        <begin position="594"/>
        <end position="614"/>
    </location>
</feature>
<dbReference type="SUPFAM" id="SSF56601">
    <property type="entry name" value="beta-lactamase/transpeptidase-like"/>
    <property type="match status" value="1"/>
</dbReference>
<dbReference type="SUPFAM" id="SSF53955">
    <property type="entry name" value="Lysozyme-like"/>
    <property type="match status" value="1"/>
</dbReference>
<dbReference type="EMBL" id="CP063374">
    <property type="protein sequence ID" value="QOV42116.1"/>
    <property type="molecule type" value="Genomic_DNA"/>
</dbReference>
<gene>
    <name evidence="18" type="ORF">IPT68_19850</name>
</gene>
<feature type="domain" description="Glycosyl transferase family 51" evidence="17">
    <location>
        <begin position="76"/>
        <end position="261"/>
    </location>
</feature>
<dbReference type="KEGG" id="schf:IPT68_19850"/>
<keyword evidence="3" id="KW-0121">Carboxypeptidase</keyword>
<evidence type="ECO:0000256" key="14">
    <source>
        <dbReference type="SAM" id="MobiDB-lite"/>
    </source>
</evidence>
<dbReference type="GO" id="GO:0008658">
    <property type="term" value="F:penicillin binding"/>
    <property type="evidence" value="ECO:0007669"/>
    <property type="project" value="InterPro"/>
</dbReference>
<keyword evidence="4" id="KW-0645">Protease</keyword>
<feature type="region of interest" description="Disordered" evidence="14">
    <location>
        <begin position="680"/>
        <end position="761"/>
    </location>
</feature>
<dbReference type="InterPro" id="IPR050396">
    <property type="entry name" value="Glycosyltr_51/Transpeptidase"/>
</dbReference>
<dbReference type="FunFam" id="1.10.3810.10:FF:000001">
    <property type="entry name" value="Penicillin-binding protein 1A"/>
    <property type="match status" value="1"/>
</dbReference>
<keyword evidence="5" id="KW-0328">Glycosyltransferase</keyword>
<keyword evidence="6" id="KW-0808">Transferase</keyword>
<accession>A0A7M2T0J8</accession>
<dbReference type="InterPro" id="IPR036950">
    <property type="entry name" value="PBP_transglycosylase"/>
</dbReference>
<keyword evidence="10" id="KW-0511">Multifunctional enzyme</keyword>
<evidence type="ECO:0000256" key="12">
    <source>
        <dbReference type="ARBA" id="ARBA00034000"/>
    </source>
</evidence>
<evidence type="ECO:0000259" key="16">
    <source>
        <dbReference type="Pfam" id="PF00905"/>
    </source>
</evidence>
<evidence type="ECO:0000313" key="18">
    <source>
        <dbReference type="EMBL" id="QOV42116.1"/>
    </source>
</evidence>
<dbReference type="Gene3D" id="1.10.3810.10">
    <property type="entry name" value="Biosynthetic peptidoglycan transglycosylase-like"/>
    <property type="match status" value="1"/>
</dbReference>
<keyword evidence="15" id="KW-1133">Transmembrane helix</keyword>
<dbReference type="GO" id="GO:0008955">
    <property type="term" value="F:peptidoglycan glycosyltransferase activity"/>
    <property type="evidence" value="ECO:0007669"/>
    <property type="project" value="UniProtKB-EC"/>
</dbReference>
<comment type="similarity">
    <text evidence="1">In the C-terminal section; belongs to the transpeptidase family.</text>
</comment>
<dbReference type="AlphaFoldDB" id="A0A7M2T0J8"/>
<evidence type="ECO:0000256" key="5">
    <source>
        <dbReference type="ARBA" id="ARBA00022676"/>
    </source>
</evidence>
<dbReference type="GO" id="GO:0009002">
    <property type="term" value="F:serine-type D-Ala-D-Ala carboxypeptidase activity"/>
    <property type="evidence" value="ECO:0007669"/>
    <property type="project" value="UniProtKB-EC"/>
</dbReference>